<evidence type="ECO:0000313" key="4">
    <source>
        <dbReference type="EMBL" id="EGB11172.1"/>
    </source>
</evidence>
<gene>
    <name evidence="4" type="ORF">AURANDRAFT_70975</name>
</gene>
<feature type="binding site" evidence="2">
    <location>
        <position position="192"/>
    </location>
    <ligand>
        <name>substrate</name>
    </ligand>
</feature>
<organism evidence="5">
    <name type="scientific">Aureococcus anophagefferens</name>
    <name type="common">Harmful bloom alga</name>
    <dbReference type="NCBI Taxonomy" id="44056"/>
    <lineage>
        <taxon>Eukaryota</taxon>
        <taxon>Sar</taxon>
        <taxon>Stramenopiles</taxon>
        <taxon>Ochrophyta</taxon>
        <taxon>Pelagophyceae</taxon>
        <taxon>Pelagomonadales</taxon>
        <taxon>Pelagomonadaceae</taxon>
        <taxon>Aureococcus</taxon>
    </lineage>
</organism>
<dbReference type="AlphaFoldDB" id="F0Y1V5"/>
<accession>F0Y1V5</accession>
<feature type="region of interest" description="Disordered" evidence="3">
    <location>
        <begin position="1"/>
        <end position="92"/>
    </location>
</feature>
<protein>
    <submittedName>
        <fullName evidence="4">Expressed protein</fullName>
    </submittedName>
</protein>
<dbReference type="Pfam" id="PF06087">
    <property type="entry name" value="Tyr-DNA_phospho"/>
    <property type="match status" value="1"/>
</dbReference>
<dbReference type="PANTHER" id="PTHR12415">
    <property type="entry name" value="TYROSYL-DNA PHOSPHODIESTERASE 1"/>
    <property type="match status" value="1"/>
</dbReference>
<dbReference type="GO" id="GO:0006281">
    <property type="term" value="P:DNA repair"/>
    <property type="evidence" value="ECO:0007669"/>
    <property type="project" value="InterPro"/>
</dbReference>
<evidence type="ECO:0000256" key="2">
    <source>
        <dbReference type="PIRSR" id="PIRSR610347-2"/>
    </source>
</evidence>
<reference evidence="4 5" key="1">
    <citation type="journal article" date="2011" name="Proc. Natl. Acad. Sci. U.S.A.">
        <title>Niche of harmful alga Aureococcus anophagefferens revealed through ecogenomics.</title>
        <authorList>
            <person name="Gobler C.J."/>
            <person name="Berry D.L."/>
            <person name="Dyhrman S.T."/>
            <person name="Wilhelm S.W."/>
            <person name="Salamov A."/>
            <person name="Lobanov A.V."/>
            <person name="Zhang Y."/>
            <person name="Collier J.L."/>
            <person name="Wurch L.L."/>
            <person name="Kustka A.B."/>
            <person name="Dill B.D."/>
            <person name="Shah M."/>
            <person name="VerBerkmoes N.C."/>
            <person name="Kuo A."/>
            <person name="Terry A."/>
            <person name="Pangilinan J."/>
            <person name="Lindquist E.A."/>
            <person name="Lucas S."/>
            <person name="Paulsen I.T."/>
            <person name="Hattenrath-Lehmann T.K."/>
            <person name="Talmage S.C."/>
            <person name="Walker E.A."/>
            <person name="Koch F."/>
            <person name="Burson A.M."/>
            <person name="Marcoval M.A."/>
            <person name="Tang Y.Z."/>
            <person name="Lecleir G.R."/>
            <person name="Coyne K.J."/>
            <person name="Berg G.M."/>
            <person name="Bertrand E.M."/>
            <person name="Saito M.A."/>
            <person name="Gladyshev V.N."/>
            <person name="Grigoriev I.V."/>
        </authorList>
    </citation>
    <scope>NUCLEOTIDE SEQUENCE [LARGE SCALE GENOMIC DNA]</scope>
    <source>
        <strain evidence="5">CCMP 1984</strain>
    </source>
</reference>
<dbReference type="GeneID" id="20228019"/>
<dbReference type="GO" id="GO:0008081">
    <property type="term" value="F:phosphoric diester hydrolase activity"/>
    <property type="evidence" value="ECO:0007669"/>
    <property type="project" value="InterPro"/>
</dbReference>
<dbReference type="GO" id="GO:0005634">
    <property type="term" value="C:nucleus"/>
    <property type="evidence" value="ECO:0007669"/>
    <property type="project" value="InterPro"/>
</dbReference>
<dbReference type="RefSeq" id="XP_009034715.1">
    <property type="nucleotide sequence ID" value="XM_009036467.1"/>
</dbReference>
<dbReference type="InterPro" id="IPR010347">
    <property type="entry name" value="Tdp1"/>
</dbReference>
<name>F0Y1V5_AURAN</name>
<dbReference type="EMBL" id="GL833123">
    <property type="protein sequence ID" value="EGB11172.1"/>
    <property type="molecule type" value="Genomic_DNA"/>
</dbReference>
<proteinExistence type="predicted"/>
<evidence type="ECO:0000256" key="3">
    <source>
        <dbReference type="SAM" id="MobiDB-lite"/>
    </source>
</evidence>
<dbReference type="Proteomes" id="UP000002729">
    <property type="component" value="Unassembled WGS sequence"/>
</dbReference>
<keyword evidence="5" id="KW-1185">Reference proteome</keyword>
<evidence type="ECO:0000256" key="1">
    <source>
        <dbReference type="PIRSR" id="PIRSR610347-1"/>
    </source>
</evidence>
<dbReference type="KEGG" id="aaf:AURANDRAFT_70975"/>
<evidence type="ECO:0000313" key="5">
    <source>
        <dbReference type="Proteomes" id="UP000002729"/>
    </source>
</evidence>
<feature type="compositionally biased region" description="Basic and acidic residues" evidence="3">
    <location>
        <begin position="485"/>
        <end position="515"/>
    </location>
</feature>
<dbReference type="InParanoid" id="F0Y1V5"/>
<feature type="region of interest" description="Disordered" evidence="3">
    <location>
        <begin position="484"/>
        <end position="515"/>
    </location>
</feature>
<dbReference type="SUPFAM" id="SSF56024">
    <property type="entry name" value="Phospholipase D/nuclease"/>
    <property type="match status" value="1"/>
</dbReference>
<dbReference type="Gene3D" id="3.30.870.10">
    <property type="entry name" value="Endonuclease Chain A"/>
    <property type="match status" value="1"/>
</dbReference>
<sequence length="587" mass="61663">MVTKPFWEESSDDEAPEPPKKRRKRGLLDDSSSDDEKQTAAARGRSPSNAIDIDVDDDETGAARERCSSNAVELDDDEDDAAAPRAPPAARARSFAESHRVYANALERSSRPASAADLAPRELFAGVTSALVTTFGTNAARQTKKFLRAHAPRDARVVVVVDGEALRGDVGARDAVVAAPEADYAKATAHAKLMVATLAGGGLRVSVGTANFHDGDWGKTGQLAWVRDFPPARRAAAPSAFAETLAAYVRILLSKDPAAGDAWAARLLGEFDVDPGDDAHLVPVVPSEFARAVAEATRGVDALSPGEAIGAKRLKAVVAARMAGAFDAADPTHCYSSFHGASPATEALRLKADDCDVALVHWPRRGDAPRLGGAYAATRGGLVGVAEKRGAALVRFVAARPDGAPGHEPSHAKLVARAGRGGRGFVYVGSANLSAPGWRRGGFQLGVVLTNVQLGSLPLPFAVLGADGEPRGAGAFEALSPDDAWLPRRERGGPGGRRGEAARERTVQVSRPRDQNDSAALDLEGVGEMDWKQVKDLCHGHDASVRLGRVPQPVGSRCRVPFDAREHAVAARDRINGDASGVRATLV</sequence>
<feature type="active site" description="Nucleophile" evidence="1">
    <location>
        <position position="190"/>
    </location>
</feature>